<evidence type="ECO:0000313" key="4">
    <source>
        <dbReference type="EMBL" id="MBU5439152.1"/>
    </source>
</evidence>
<dbReference type="CDD" id="cd04677">
    <property type="entry name" value="NUDIX_Hydrolase"/>
    <property type="match status" value="1"/>
</dbReference>
<accession>A0ABS6E8Q5</accession>
<dbReference type="PANTHER" id="PTHR43046:SF2">
    <property type="entry name" value="8-OXO-DGTP DIPHOSPHATASE-RELATED"/>
    <property type="match status" value="1"/>
</dbReference>
<evidence type="ECO:0000256" key="1">
    <source>
        <dbReference type="ARBA" id="ARBA00001946"/>
    </source>
</evidence>
<comment type="caution">
    <text evidence="4">The sequence shown here is derived from an EMBL/GenBank/DDBJ whole genome shotgun (WGS) entry which is preliminary data.</text>
</comment>
<dbReference type="PANTHER" id="PTHR43046">
    <property type="entry name" value="GDP-MANNOSE MANNOSYL HYDROLASE"/>
    <property type="match status" value="1"/>
</dbReference>
<sequence>MADYVRELRKLIGSQPVILCGAGVIIINSKGEILLQRRMDNDLWAVPGGAVELGETVEETAIREVFEETGLRVRNLKLLGIYSGEDTYCKYPNGDEVYWITMAFMSNEFDGCIRPDNYESKECKFFSIEELPENLFNIDRLVLNDYLKSIGE</sequence>
<dbReference type="Pfam" id="PF00293">
    <property type="entry name" value="NUDIX"/>
    <property type="match status" value="1"/>
</dbReference>
<dbReference type="InterPro" id="IPR000086">
    <property type="entry name" value="NUDIX_hydrolase_dom"/>
</dbReference>
<proteinExistence type="predicted"/>
<keyword evidence="2 4" id="KW-0378">Hydrolase</keyword>
<keyword evidence="5" id="KW-1185">Reference proteome</keyword>
<gene>
    <name evidence="4" type="ORF">KQI42_14110</name>
</gene>
<dbReference type="EMBL" id="JAHLPM010000012">
    <property type="protein sequence ID" value="MBU5439152.1"/>
    <property type="molecule type" value="Genomic_DNA"/>
</dbReference>
<reference evidence="4 5" key="1">
    <citation type="submission" date="2021-06" db="EMBL/GenBank/DDBJ databases">
        <authorList>
            <person name="Sun Q."/>
            <person name="Li D."/>
        </authorList>
    </citation>
    <scope>NUCLEOTIDE SEQUENCE [LARGE SCALE GENOMIC DNA]</scope>
    <source>
        <strain evidence="4 5">MSJ-40</strain>
    </source>
</reference>
<dbReference type="PROSITE" id="PS00893">
    <property type="entry name" value="NUDIX_BOX"/>
    <property type="match status" value="1"/>
</dbReference>
<dbReference type="InterPro" id="IPR020084">
    <property type="entry name" value="NUDIX_hydrolase_CS"/>
</dbReference>
<evidence type="ECO:0000313" key="5">
    <source>
        <dbReference type="Proteomes" id="UP000749471"/>
    </source>
</evidence>
<comment type="cofactor">
    <cofactor evidence="1">
        <name>Mg(2+)</name>
        <dbReference type="ChEBI" id="CHEBI:18420"/>
    </cofactor>
</comment>
<name>A0ABS6E8Q5_9FIRM</name>
<dbReference type="PROSITE" id="PS51462">
    <property type="entry name" value="NUDIX"/>
    <property type="match status" value="1"/>
</dbReference>
<organism evidence="4 5">
    <name type="scientific">Tissierella simiarum</name>
    <dbReference type="NCBI Taxonomy" id="2841534"/>
    <lineage>
        <taxon>Bacteria</taxon>
        <taxon>Bacillati</taxon>
        <taxon>Bacillota</taxon>
        <taxon>Tissierellia</taxon>
        <taxon>Tissierellales</taxon>
        <taxon>Tissierellaceae</taxon>
        <taxon>Tissierella</taxon>
    </lineage>
</organism>
<evidence type="ECO:0000259" key="3">
    <source>
        <dbReference type="PROSITE" id="PS51462"/>
    </source>
</evidence>
<protein>
    <submittedName>
        <fullName evidence="4">NUDIX hydrolase</fullName>
    </submittedName>
</protein>
<dbReference type="RefSeq" id="WP_216520855.1">
    <property type="nucleotide sequence ID" value="NZ_JAHLPM010000012.1"/>
</dbReference>
<feature type="domain" description="Nudix hydrolase" evidence="3">
    <location>
        <begin position="17"/>
        <end position="152"/>
    </location>
</feature>
<dbReference type="Proteomes" id="UP000749471">
    <property type="component" value="Unassembled WGS sequence"/>
</dbReference>
<dbReference type="GO" id="GO:0016787">
    <property type="term" value="F:hydrolase activity"/>
    <property type="evidence" value="ECO:0007669"/>
    <property type="project" value="UniProtKB-KW"/>
</dbReference>
<evidence type="ECO:0000256" key="2">
    <source>
        <dbReference type="ARBA" id="ARBA00022801"/>
    </source>
</evidence>